<protein>
    <recommendedName>
        <fullName evidence="1">T6SS Phospholipase effector Tle1-like catalytic domain-containing protein</fullName>
    </recommendedName>
</protein>
<dbReference type="PANTHER" id="PTHR33840">
    <property type="match status" value="1"/>
</dbReference>
<organism evidence="2 3">
    <name type="scientific">Podospora australis</name>
    <dbReference type="NCBI Taxonomy" id="1536484"/>
    <lineage>
        <taxon>Eukaryota</taxon>
        <taxon>Fungi</taxon>
        <taxon>Dikarya</taxon>
        <taxon>Ascomycota</taxon>
        <taxon>Pezizomycotina</taxon>
        <taxon>Sordariomycetes</taxon>
        <taxon>Sordariomycetidae</taxon>
        <taxon>Sordariales</taxon>
        <taxon>Podosporaceae</taxon>
        <taxon>Podospora</taxon>
    </lineage>
</organism>
<evidence type="ECO:0000259" key="1">
    <source>
        <dbReference type="Pfam" id="PF09994"/>
    </source>
</evidence>
<proteinExistence type="predicted"/>
<dbReference type="PANTHER" id="PTHR33840:SF1">
    <property type="entry name" value="TLE1 PHOSPHOLIPASE DOMAIN-CONTAINING PROTEIN"/>
    <property type="match status" value="1"/>
</dbReference>
<sequence length="194" mass="22266">LVVVGFSRGAFTACVFAVFLVEVGLHSELGKDQFHKLFDNWGRKREKGEDTTKVYRDVGLEASRFRRIRTHELGLFDTVAALDGKRPRFLPSAERKKLAFVDKGVLHAAENIFQALALLERRRDFQPCVFRETESDVNLRQCWFAGCHADVGGDKSNNHPLHHFPLLWMMNMLRPSVSFAVTSVFQQVLDYLKR</sequence>
<dbReference type="EMBL" id="MU864503">
    <property type="protein sequence ID" value="KAK4184137.1"/>
    <property type="molecule type" value="Genomic_DNA"/>
</dbReference>
<reference evidence="2" key="1">
    <citation type="journal article" date="2023" name="Mol. Phylogenet. Evol.">
        <title>Genome-scale phylogeny and comparative genomics of the fungal order Sordariales.</title>
        <authorList>
            <person name="Hensen N."/>
            <person name="Bonometti L."/>
            <person name="Westerberg I."/>
            <person name="Brannstrom I.O."/>
            <person name="Guillou S."/>
            <person name="Cros-Aarteil S."/>
            <person name="Calhoun S."/>
            <person name="Haridas S."/>
            <person name="Kuo A."/>
            <person name="Mondo S."/>
            <person name="Pangilinan J."/>
            <person name="Riley R."/>
            <person name="LaButti K."/>
            <person name="Andreopoulos B."/>
            <person name="Lipzen A."/>
            <person name="Chen C."/>
            <person name="Yan M."/>
            <person name="Daum C."/>
            <person name="Ng V."/>
            <person name="Clum A."/>
            <person name="Steindorff A."/>
            <person name="Ohm R.A."/>
            <person name="Martin F."/>
            <person name="Silar P."/>
            <person name="Natvig D.O."/>
            <person name="Lalanne C."/>
            <person name="Gautier V."/>
            <person name="Ament-Velasquez S.L."/>
            <person name="Kruys A."/>
            <person name="Hutchinson M.I."/>
            <person name="Powell A.J."/>
            <person name="Barry K."/>
            <person name="Miller A.N."/>
            <person name="Grigoriev I.V."/>
            <person name="Debuchy R."/>
            <person name="Gladieux P."/>
            <person name="Hiltunen Thoren M."/>
            <person name="Johannesson H."/>
        </authorList>
    </citation>
    <scope>NUCLEOTIDE SEQUENCE</scope>
    <source>
        <strain evidence="2">PSN309</strain>
    </source>
</reference>
<feature type="domain" description="T6SS Phospholipase effector Tle1-like catalytic" evidence="1">
    <location>
        <begin position="2"/>
        <end position="171"/>
    </location>
</feature>
<gene>
    <name evidence="2" type="ORF">QBC35DRAFT_392335</name>
</gene>
<reference evidence="2" key="2">
    <citation type="submission" date="2023-05" db="EMBL/GenBank/DDBJ databases">
        <authorList>
            <consortium name="Lawrence Berkeley National Laboratory"/>
            <person name="Steindorff A."/>
            <person name="Hensen N."/>
            <person name="Bonometti L."/>
            <person name="Westerberg I."/>
            <person name="Brannstrom I.O."/>
            <person name="Guillou S."/>
            <person name="Cros-Aarteil S."/>
            <person name="Calhoun S."/>
            <person name="Haridas S."/>
            <person name="Kuo A."/>
            <person name="Mondo S."/>
            <person name="Pangilinan J."/>
            <person name="Riley R."/>
            <person name="Labutti K."/>
            <person name="Andreopoulos B."/>
            <person name="Lipzen A."/>
            <person name="Chen C."/>
            <person name="Yanf M."/>
            <person name="Daum C."/>
            <person name="Ng V."/>
            <person name="Clum A."/>
            <person name="Ohm R."/>
            <person name="Martin F."/>
            <person name="Silar P."/>
            <person name="Natvig D."/>
            <person name="Lalanne C."/>
            <person name="Gautier V."/>
            <person name="Ament-Velasquez S.L."/>
            <person name="Kruys A."/>
            <person name="Hutchinson M.I."/>
            <person name="Powell A.J."/>
            <person name="Barry K."/>
            <person name="Miller A.N."/>
            <person name="Grigoriev I.V."/>
            <person name="Debuchy R."/>
            <person name="Gladieux P."/>
            <person name="Thoren M.H."/>
            <person name="Johannesson H."/>
        </authorList>
    </citation>
    <scope>NUCLEOTIDE SEQUENCE</scope>
    <source>
        <strain evidence="2">PSN309</strain>
    </source>
</reference>
<feature type="non-terminal residue" evidence="2">
    <location>
        <position position="1"/>
    </location>
</feature>
<evidence type="ECO:0000313" key="3">
    <source>
        <dbReference type="Proteomes" id="UP001302126"/>
    </source>
</evidence>
<evidence type="ECO:0000313" key="2">
    <source>
        <dbReference type="EMBL" id="KAK4184137.1"/>
    </source>
</evidence>
<keyword evidence="3" id="KW-1185">Reference proteome</keyword>
<dbReference type="Pfam" id="PF09994">
    <property type="entry name" value="T6SS_Tle1-like_cat"/>
    <property type="match status" value="1"/>
</dbReference>
<dbReference type="InterPro" id="IPR018712">
    <property type="entry name" value="Tle1-like_cat"/>
</dbReference>
<comment type="caution">
    <text evidence="2">The sequence shown here is derived from an EMBL/GenBank/DDBJ whole genome shotgun (WGS) entry which is preliminary data.</text>
</comment>
<accession>A0AAN6WPQ4</accession>
<dbReference type="AlphaFoldDB" id="A0AAN6WPQ4"/>
<name>A0AAN6WPQ4_9PEZI</name>
<dbReference type="Proteomes" id="UP001302126">
    <property type="component" value="Unassembled WGS sequence"/>
</dbReference>